<dbReference type="UniPathway" id="UPA00378"/>
<evidence type="ECO:0000256" key="9">
    <source>
        <dbReference type="RuleBase" id="RU361193"/>
    </source>
</evidence>
<keyword evidence="12" id="KW-1185">Reference proteome</keyword>
<feature type="region of interest" description="Disordered" evidence="10">
    <location>
        <begin position="71"/>
        <end position="122"/>
    </location>
</feature>
<evidence type="ECO:0000256" key="10">
    <source>
        <dbReference type="SAM" id="MobiDB-lite"/>
    </source>
</evidence>
<dbReference type="InterPro" id="IPR036026">
    <property type="entry name" value="Seven-hairpin_glycosidases"/>
</dbReference>
<evidence type="ECO:0000313" key="12">
    <source>
        <dbReference type="Proteomes" id="UP000799428"/>
    </source>
</evidence>
<dbReference type="Pfam" id="PF01532">
    <property type="entry name" value="Glyco_hydro_47"/>
    <property type="match status" value="1"/>
</dbReference>
<feature type="active site" evidence="6">
    <location>
        <position position="837"/>
    </location>
</feature>
<dbReference type="EC" id="3.2.1.-" evidence="9"/>
<dbReference type="InterPro" id="IPR050749">
    <property type="entry name" value="Glycosyl_Hydrolase_47"/>
</dbReference>
<evidence type="ECO:0000256" key="5">
    <source>
        <dbReference type="ARBA" id="ARBA00023157"/>
    </source>
</evidence>
<dbReference type="Gene3D" id="1.50.10.10">
    <property type="match status" value="3"/>
</dbReference>
<evidence type="ECO:0000256" key="7">
    <source>
        <dbReference type="PIRSR" id="PIRSR601382-2"/>
    </source>
</evidence>
<feature type="region of interest" description="Disordered" evidence="10">
    <location>
        <begin position="30"/>
        <end position="59"/>
    </location>
</feature>
<gene>
    <name evidence="11" type="ORF">K504DRAFT_464947</name>
</gene>
<proteinExistence type="inferred from homology"/>
<dbReference type="Proteomes" id="UP000799428">
    <property type="component" value="Unassembled WGS sequence"/>
</dbReference>
<organism evidence="11 12">
    <name type="scientific">Pleomassaria siparia CBS 279.74</name>
    <dbReference type="NCBI Taxonomy" id="1314801"/>
    <lineage>
        <taxon>Eukaryota</taxon>
        <taxon>Fungi</taxon>
        <taxon>Dikarya</taxon>
        <taxon>Ascomycota</taxon>
        <taxon>Pezizomycotina</taxon>
        <taxon>Dothideomycetes</taxon>
        <taxon>Pleosporomycetidae</taxon>
        <taxon>Pleosporales</taxon>
        <taxon>Pleomassariaceae</taxon>
        <taxon>Pleomassaria</taxon>
    </lineage>
</organism>
<dbReference type="GO" id="GO:0005783">
    <property type="term" value="C:endoplasmic reticulum"/>
    <property type="evidence" value="ECO:0007669"/>
    <property type="project" value="TreeGrafter"/>
</dbReference>
<dbReference type="SUPFAM" id="SSF48225">
    <property type="entry name" value="Seven-hairpin glycosidases"/>
    <property type="match status" value="1"/>
</dbReference>
<accession>A0A6G1JQ90</accession>
<dbReference type="PANTHER" id="PTHR11742:SF103">
    <property type="entry name" value="ENDOPLASMIC RETICULUM MANNOSIDASE MNL2-RELATED"/>
    <property type="match status" value="1"/>
</dbReference>
<evidence type="ECO:0000256" key="2">
    <source>
        <dbReference type="ARBA" id="ARBA00004922"/>
    </source>
</evidence>
<evidence type="ECO:0000256" key="1">
    <source>
        <dbReference type="ARBA" id="ARBA00001913"/>
    </source>
</evidence>
<comment type="cofactor">
    <cofactor evidence="1 7">
        <name>Ca(2+)</name>
        <dbReference type="ChEBI" id="CHEBI:29108"/>
    </cofactor>
</comment>
<dbReference type="GO" id="GO:0016020">
    <property type="term" value="C:membrane"/>
    <property type="evidence" value="ECO:0007669"/>
    <property type="project" value="InterPro"/>
</dbReference>
<keyword evidence="5 8" id="KW-1015">Disulfide bond</keyword>
<feature type="disulfide bond" evidence="8">
    <location>
        <begin position="623"/>
        <end position="652"/>
    </location>
</feature>
<dbReference type="PANTHER" id="PTHR11742">
    <property type="entry name" value="MANNOSYL-OLIGOSACCHARIDE ALPHA-1,2-MANNOSIDASE-RELATED"/>
    <property type="match status" value="1"/>
</dbReference>
<sequence length="932" mass="103550">MFRYRRYRVFLVFAFITVLALYEFGGAGSSWNAPTQVGQSTSKERNEKEQVLNEKPVPHVVKETKQFDAAIPPSKTTPVRQTPPIVRVTRPGDGKPKTPISTPKPTPVGAGGPENDGTPLPGFNSDLVEVGQAKLEVTPLPPSIEPLHWVKMTQHFPVPSNSIIALPTGPPKKIPKIQFTFKEESAAAKADRESKLSTIKGVFKRSWDGYRKFAWLQDELKPVSGTYKNPFANWGATLVDTLDTLWIMGLQEEFEEAVEAVDKIDFTTTPRHDIPLFETTIRYLGGFLAAYDLSGGKHNNLLTKAVELAELLISAFDTPNRMPVTYYLWRPDFASQPHRASNRVVLAEIGSLSLEFTRLSQITGDQKYYDAIARITDELELFQSKTRLPGMWPTYIDASGCKTPDWTSQPDAPFQAPIALLPDLPVLSKENTPPTATTPEVLSPGGNRYIPLAKPEPLVLKDGGANPTWVPGQDDDLQVEEPVINWGLPKVQKRQLDTEVPLAVATPAVVAPPPSISSKAAHPSCVPQGFASSSEVGDEDFTLGGMSDSTYEYLSKQYLLLGGQIEKYRTMFEMSMDAVKENLIFRPMVPNDDDILISGKLIINQFQGKLTTAFEAESAHLTCFAGGMFGMGAKIFNRPDDLVLAKKLTEGCVWSYNMTSTGIMPEAFVALPCESMENCKWNETRYWEVLDPFPDLRFSVYEDQMVTYNAQVAEASAAYAKASTQMAAAPTPQVVEDAKPTPTVVADTLDKRQLADLEDDMPGPTTTHASGTEVPPSKVVTEDPVAVPNQVLPVPPPIWSPSLPRTHDEYVKNTIQEGRLPPGVVRIKAPNYILRPEAIESVWYMYRITGDAHWREVGWQMFEAVNKHTTTKYGNSAIDDVTKTTPILNDEMESFWLAETMKYFYLLFAEESLISLDDWVLNTEAHPFKRPR</sequence>
<dbReference type="PRINTS" id="PR00747">
    <property type="entry name" value="GLYHDRLASE47"/>
</dbReference>
<dbReference type="GO" id="GO:0005975">
    <property type="term" value="P:carbohydrate metabolic process"/>
    <property type="evidence" value="ECO:0007669"/>
    <property type="project" value="InterPro"/>
</dbReference>
<dbReference type="OrthoDB" id="8118055at2759"/>
<evidence type="ECO:0000256" key="8">
    <source>
        <dbReference type="PIRSR" id="PIRSR601382-3"/>
    </source>
</evidence>
<dbReference type="InterPro" id="IPR001382">
    <property type="entry name" value="Glyco_hydro_47"/>
</dbReference>
<keyword evidence="7" id="KW-0106">Calcium</keyword>
<evidence type="ECO:0000256" key="4">
    <source>
        <dbReference type="ARBA" id="ARBA00022801"/>
    </source>
</evidence>
<protein>
    <recommendedName>
        <fullName evidence="9">alpha-1,2-Mannosidase</fullName>
        <ecNumber evidence="9">3.2.1.-</ecNumber>
    </recommendedName>
</protein>
<comment type="similarity">
    <text evidence="3 9">Belongs to the glycosyl hydrolase 47 family.</text>
</comment>
<feature type="binding site" evidence="7">
    <location>
        <position position="923"/>
    </location>
    <ligand>
        <name>Ca(2+)</name>
        <dbReference type="ChEBI" id="CHEBI:29108"/>
    </ligand>
</feature>
<dbReference type="AlphaFoldDB" id="A0A6G1JQ90"/>
<name>A0A6G1JQ90_9PLEO</name>
<feature type="region of interest" description="Disordered" evidence="10">
    <location>
        <begin position="755"/>
        <end position="778"/>
    </location>
</feature>
<dbReference type="GO" id="GO:0005509">
    <property type="term" value="F:calcium ion binding"/>
    <property type="evidence" value="ECO:0007669"/>
    <property type="project" value="InterPro"/>
</dbReference>
<feature type="active site" description="Proton donor" evidence="6">
    <location>
        <position position="278"/>
    </location>
</feature>
<keyword evidence="9" id="KW-0326">Glycosidase</keyword>
<feature type="active site" description="Proton donor" evidence="6">
    <location>
        <position position="666"/>
    </location>
</feature>
<evidence type="ECO:0000256" key="6">
    <source>
        <dbReference type="PIRSR" id="PIRSR601382-1"/>
    </source>
</evidence>
<dbReference type="EMBL" id="MU005794">
    <property type="protein sequence ID" value="KAF2702670.1"/>
    <property type="molecule type" value="Genomic_DNA"/>
</dbReference>
<feature type="compositionally biased region" description="Basic and acidic residues" evidence="10">
    <location>
        <begin position="42"/>
        <end position="59"/>
    </location>
</feature>
<dbReference type="GO" id="GO:0004571">
    <property type="term" value="F:mannosyl-oligosaccharide 1,2-alpha-mannosidase activity"/>
    <property type="evidence" value="ECO:0007669"/>
    <property type="project" value="InterPro"/>
</dbReference>
<feature type="active site" evidence="6">
    <location>
        <position position="548"/>
    </location>
</feature>
<dbReference type="GO" id="GO:0036503">
    <property type="term" value="P:ERAD pathway"/>
    <property type="evidence" value="ECO:0007669"/>
    <property type="project" value="UniProtKB-ARBA"/>
</dbReference>
<dbReference type="InterPro" id="IPR012341">
    <property type="entry name" value="6hp_glycosidase-like_sf"/>
</dbReference>
<reference evidence="11" key="1">
    <citation type="journal article" date="2020" name="Stud. Mycol.">
        <title>101 Dothideomycetes genomes: a test case for predicting lifestyles and emergence of pathogens.</title>
        <authorList>
            <person name="Haridas S."/>
            <person name="Albert R."/>
            <person name="Binder M."/>
            <person name="Bloem J."/>
            <person name="Labutti K."/>
            <person name="Salamov A."/>
            <person name="Andreopoulos B."/>
            <person name="Baker S."/>
            <person name="Barry K."/>
            <person name="Bills G."/>
            <person name="Bluhm B."/>
            <person name="Cannon C."/>
            <person name="Castanera R."/>
            <person name="Culley D."/>
            <person name="Daum C."/>
            <person name="Ezra D."/>
            <person name="Gonzalez J."/>
            <person name="Henrissat B."/>
            <person name="Kuo A."/>
            <person name="Liang C."/>
            <person name="Lipzen A."/>
            <person name="Lutzoni F."/>
            <person name="Magnuson J."/>
            <person name="Mondo S."/>
            <person name="Nolan M."/>
            <person name="Ohm R."/>
            <person name="Pangilinan J."/>
            <person name="Park H.-J."/>
            <person name="Ramirez L."/>
            <person name="Alfaro M."/>
            <person name="Sun H."/>
            <person name="Tritt A."/>
            <person name="Yoshinaga Y."/>
            <person name="Zwiers L.-H."/>
            <person name="Turgeon B."/>
            <person name="Goodwin S."/>
            <person name="Spatafora J."/>
            <person name="Crous P."/>
            <person name="Grigoriev I."/>
        </authorList>
    </citation>
    <scope>NUCLEOTIDE SEQUENCE</scope>
    <source>
        <strain evidence="11">CBS 279.74</strain>
    </source>
</reference>
<evidence type="ECO:0000313" key="11">
    <source>
        <dbReference type="EMBL" id="KAF2702670.1"/>
    </source>
</evidence>
<keyword evidence="4 9" id="KW-0378">Hydrolase</keyword>
<evidence type="ECO:0000256" key="3">
    <source>
        <dbReference type="ARBA" id="ARBA00007658"/>
    </source>
</evidence>
<feature type="compositionally biased region" description="Polar residues" evidence="10">
    <location>
        <begin position="30"/>
        <end position="41"/>
    </location>
</feature>
<keyword evidence="7" id="KW-0479">Metal-binding</keyword>
<comment type="pathway">
    <text evidence="2">Protein modification; protein glycosylation.</text>
</comment>